<reference evidence="4 5" key="1">
    <citation type="journal article" date="2019" name="Int. J. Syst. Evol. Microbiol.">
        <title>The Global Catalogue of Microorganisms (GCM) 10K type strain sequencing project: providing services to taxonomists for standard genome sequencing and annotation.</title>
        <authorList>
            <consortium name="The Broad Institute Genomics Platform"/>
            <consortium name="The Broad Institute Genome Sequencing Center for Infectious Disease"/>
            <person name="Wu L."/>
            <person name="Ma J."/>
        </authorList>
    </citation>
    <scope>NUCLEOTIDE SEQUENCE [LARGE SCALE GENOMIC DNA]</scope>
    <source>
        <strain evidence="4 5">JCM 10696</strain>
    </source>
</reference>
<gene>
    <name evidence="4" type="ORF">GCM10009550_38070</name>
</gene>
<keyword evidence="2" id="KW-0067">ATP-binding</keyword>
<dbReference type="Proteomes" id="UP001500665">
    <property type="component" value="Unassembled WGS sequence"/>
</dbReference>
<dbReference type="PANTHER" id="PTHR16305:SF35">
    <property type="entry name" value="TRANSCRIPTIONAL ACTIVATOR DOMAIN"/>
    <property type="match status" value="1"/>
</dbReference>
<dbReference type="PROSITE" id="PS50043">
    <property type="entry name" value="HTH_LUXR_2"/>
    <property type="match status" value="1"/>
</dbReference>
<dbReference type="SMART" id="SM00421">
    <property type="entry name" value="HTH_LUXR"/>
    <property type="match status" value="1"/>
</dbReference>
<evidence type="ECO:0000256" key="2">
    <source>
        <dbReference type="ARBA" id="ARBA00022840"/>
    </source>
</evidence>
<dbReference type="PRINTS" id="PR00038">
    <property type="entry name" value="HTHLUXR"/>
</dbReference>
<keyword evidence="1" id="KW-0547">Nucleotide-binding</keyword>
<comment type="caution">
    <text evidence="4">The sequence shown here is derived from an EMBL/GenBank/DDBJ whole genome shotgun (WGS) entry which is preliminary data.</text>
</comment>
<organism evidence="4 5">
    <name type="scientific">Actinocorallia libanotica</name>
    <dbReference type="NCBI Taxonomy" id="46162"/>
    <lineage>
        <taxon>Bacteria</taxon>
        <taxon>Bacillati</taxon>
        <taxon>Actinomycetota</taxon>
        <taxon>Actinomycetes</taxon>
        <taxon>Streptosporangiales</taxon>
        <taxon>Thermomonosporaceae</taxon>
        <taxon>Actinocorallia</taxon>
    </lineage>
</organism>
<dbReference type="Pfam" id="PF13191">
    <property type="entry name" value="AAA_16"/>
    <property type="match status" value="1"/>
</dbReference>
<dbReference type="InterPro" id="IPR027417">
    <property type="entry name" value="P-loop_NTPase"/>
</dbReference>
<dbReference type="InterPro" id="IPR000792">
    <property type="entry name" value="Tscrpt_reg_LuxR_C"/>
</dbReference>
<evidence type="ECO:0000259" key="3">
    <source>
        <dbReference type="PROSITE" id="PS50043"/>
    </source>
</evidence>
<dbReference type="SUPFAM" id="SSF46894">
    <property type="entry name" value="C-terminal effector domain of the bipartite response regulators"/>
    <property type="match status" value="1"/>
</dbReference>
<dbReference type="InterPro" id="IPR036388">
    <property type="entry name" value="WH-like_DNA-bd_sf"/>
</dbReference>
<dbReference type="PROSITE" id="PS00622">
    <property type="entry name" value="HTH_LUXR_1"/>
    <property type="match status" value="1"/>
</dbReference>
<evidence type="ECO:0000256" key="1">
    <source>
        <dbReference type="ARBA" id="ARBA00022741"/>
    </source>
</evidence>
<dbReference type="SUPFAM" id="SSF52540">
    <property type="entry name" value="P-loop containing nucleoside triphosphate hydrolases"/>
    <property type="match status" value="1"/>
</dbReference>
<keyword evidence="5" id="KW-1185">Reference proteome</keyword>
<dbReference type="InterPro" id="IPR016032">
    <property type="entry name" value="Sig_transdc_resp-reg_C-effctor"/>
</dbReference>
<name>A0ABN1RBT1_9ACTN</name>
<proteinExistence type="predicted"/>
<feature type="domain" description="HTH luxR-type" evidence="3">
    <location>
        <begin position="866"/>
        <end position="931"/>
    </location>
</feature>
<dbReference type="Gene3D" id="1.10.10.10">
    <property type="entry name" value="Winged helix-like DNA-binding domain superfamily/Winged helix DNA-binding domain"/>
    <property type="match status" value="1"/>
</dbReference>
<evidence type="ECO:0000313" key="4">
    <source>
        <dbReference type="EMBL" id="GAA0954612.1"/>
    </source>
</evidence>
<protein>
    <submittedName>
        <fullName evidence="4">LuxR family transcriptional regulator</fullName>
    </submittedName>
</protein>
<evidence type="ECO:0000313" key="5">
    <source>
        <dbReference type="Proteomes" id="UP001500665"/>
    </source>
</evidence>
<accession>A0ABN1RBT1</accession>
<dbReference type="InterPro" id="IPR041664">
    <property type="entry name" value="AAA_16"/>
</dbReference>
<sequence length="933" mass="96860">MPEKETRRKRRAGMRCVARTPGGGLPLRGREAESAALADGLAALVRGRGGVVVVEGPPGSGRTRLLAEVHARAVADGLPCLRGSAALDRLAVPFGPLLEALCAGPAPLLDASEPRLVRPADLRSWTLQEARARLAGAAARGPLVICLDDVQWCDSATLAALPELLADLADAPILWVLSVGPPPVAVGARVEALCRGRDRIVLGPLADRAVAELAADLLGAEPGLAVLRMAGRAQGTPRLLVELLRGLAEEGRITVRDGIATTDGGAVPRRLRELVRGRLDQVSPSARQCVRVASVFDRAFTAAELAGLVGVPVGEVAAVVEEAGGAGFLAGSDGLLGFRHDLVRQAISATLPSALRRCLRRQAVEVRLAHGGRAVDVAAELAETAAPGDHRAVDLLRRAAGDLAATAPARAAALSRRALDLAGPDGPHTAQIVAGTVELLDRDGRYAEARQRAEAALEGLLTPEAEARLRWVMARLVGHVSSAEAVRQCRTALAVPGVSAGVVARLVATEALHLSRSGYAARSIAAAGRVAVDADAAAGATALAALARAELARLNPSRALVFQDEAEARVVRASRPRALEDCARAFTLTASGRIEEALRETDEGVGAARQAGHRPAEALWAMSRARVLLDAGRLAAARVEADAALSAAGDLGSGDFADTTARYAFGRAAVHMGDEEGVRRCAADGARMAAAEAPAVRRTGTWLAALAADAAGDTARVAELIELAWADSGAPGTTPDPADLVVLARLALRAELPGLAAEAAGRAAELDAEIPFLRGVAAHARGLLTDDPDLLLQAVKVLEEAERPLVRASAAEDAGRVLGAAGDPAARGLLDSALDLYEECGAVRDAARVRRRLRALGVRRAARFSGGAGRWGLTAAEVKVALLVAQGATNRQVAERLFLSSHTVGSHLRHIFTKWNITSRVDLTRQVLELEAA</sequence>
<dbReference type="EMBL" id="BAAAHH010000015">
    <property type="protein sequence ID" value="GAA0954612.1"/>
    <property type="molecule type" value="Genomic_DNA"/>
</dbReference>
<dbReference type="PANTHER" id="PTHR16305">
    <property type="entry name" value="TESTICULAR SOLUBLE ADENYLYL CYCLASE"/>
    <property type="match status" value="1"/>
</dbReference>
<dbReference type="Pfam" id="PF00196">
    <property type="entry name" value="GerE"/>
    <property type="match status" value="1"/>
</dbReference>
<dbReference type="CDD" id="cd06170">
    <property type="entry name" value="LuxR_C_like"/>
    <property type="match status" value="1"/>
</dbReference>